<dbReference type="EMBL" id="CAJVPP010011959">
    <property type="protein sequence ID" value="CAG8716123.1"/>
    <property type="molecule type" value="Genomic_DNA"/>
</dbReference>
<organism evidence="1 2">
    <name type="scientific">Funneliformis mosseae</name>
    <name type="common">Endomycorrhizal fungus</name>
    <name type="synonym">Glomus mosseae</name>
    <dbReference type="NCBI Taxonomy" id="27381"/>
    <lineage>
        <taxon>Eukaryota</taxon>
        <taxon>Fungi</taxon>
        <taxon>Fungi incertae sedis</taxon>
        <taxon>Mucoromycota</taxon>
        <taxon>Glomeromycotina</taxon>
        <taxon>Glomeromycetes</taxon>
        <taxon>Glomerales</taxon>
        <taxon>Glomeraceae</taxon>
        <taxon>Funneliformis</taxon>
    </lineage>
</organism>
<sequence>MSFSAVARFSGTIVKVIIHSNSIERANDLRLSNVNIYPVKAILLGKRLAETVTPPSPIKCEGRFDLESVKRLFWIVGKVEEIA</sequence>
<dbReference type="AlphaFoldDB" id="A0A9N9NA28"/>
<reference evidence="1" key="1">
    <citation type="submission" date="2021-06" db="EMBL/GenBank/DDBJ databases">
        <authorList>
            <person name="Kallberg Y."/>
            <person name="Tangrot J."/>
            <person name="Rosling A."/>
        </authorList>
    </citation>
    <scope>NUCLEOTIDE SEQUENCE</scope>
    <source>
        <strain evidence="1">87-6 pot B 2015</strain>
    </source>
</reference>
<comment type="caution">
    <text evidence="1">The sequence shown here is derived from an EMBL/GenBank/DDBJ whole genome shotgun (WGS) entry which is preliminary data.</text>
</comment>
<gene>
    <name evidence="1" type="ORF">FMOSSE_LOCUS14650</name>
</gene>
<accession>A0A9N9NA28</accession>
<name>A0A9N9NA28_FUNMO</name>
<dbReference type="Proteomes" id="UP000789375">
    <property type="component" value="Unassembled WGS sequence"/>
</dbReference>
<keyword evidence="2" id="KW-1185">Reference proteome</keyword>
<proteinExistence type="predicted"/>
<protein>
    <submittedName>
        <fullName evidence="1">8095_t:CDS:1</fullName>
    </submittedName>
</protein>
<evidence type="ECO:0000313" key="2">
    <source>
        <dbReference type="Proteomes" id="UP000789375"/>
    </source>
</evidence>
<evidence type="ECO:0000313" key="1">
    <source>
        <dbReference type="EMBL" id="CAG8716123.1"/>
    </source>
</evidence>